<evidence type="ECO:0000313" key="3">
    <source>
        <dbReference type="EMBL" id="BDG05968.1"/>
    </source>
</evidence>
<organism evidence="3 4">
    <name type="scientific">Anaeromyxobacter oryzae</name>
    <dbReference type="NCBI Taxonomy" id="2918170"/>
    <lineage>
        <taxon>Bacteria</taxon>
        <taxon>Pseudomonadati</taxon>
        <taxon>Myxococcota</taxon>
        <taxon>Myxococcia</taxon>
        <taxon>Myxococcales</taxon>
        <taxon>Cystobacterineae</taxon>
        <taxon>Anaeromyxobacteraceae</taxon>
        <taxon>Anaeromyxobacter</taxon>
    </lineage>
</organism>
<dbReference type="InterPro" id="IPR039552">
    <property type="entry name" value="IS66_C"/>
</dbReference>
<dbReference type="Proteomes" id="UP001162891">
    <property type="component" value="Chromosome"/>
</dbReference>
<dbReference type="NCBIfam" id="NF033517">
    <property type="entry name" value="transpos_IS66"/>
    <property type="match status" value="1"/>
</dbReference>
<dbReference type="PANTHER" id="PTHR33678:SF1">
    <property type="entry name" value="BLL1576 PROTEIN"/>
    <property type="match status" value="1"/>
</dbReference>
<accession>A0ABM7X2F5</accession>
<proteinExistence type="predicted"/>
<feature type="domain" description="Transposase IS66 central" evidence="1">
    <location>
        <begin position="1"/>
        <end position="164"/>
    </location>
</feature>
<dbReference type="PANTHER" id="PTHR33678">
    <property type="entry name" value="BLL1576 PROTEIN"/>
    <property type="match status" value="1"/>
</dbReference>
<feature type="domain" description="Transposase IS66 C-terminal" evidence="2">
    <location>
        <begin position="171"/>
        <end position="208"/>
    </location>
</feature>
<gene>
    <name evidence="3" type="ORF">AMOR_49640</name>
</gene>
<sequence>MLEGTAGKLVADAYKGYDRVTLPGRRVRAGCLAHVRRTFFDAQSVAPDAAKQAMDFILEVYKIERAALDADLLGTPEHLEMRQTASRAVMDDFKAWLDAEQPRHQPKGPMGEAINYALGQWDALTLFVSDPHLPIDNNASERALRVAALGRKNFLFVGTNEAGENLAGLYSLIATCEANGVNPVDYLADVLIRVQTHPASRIDELLPHCWKSPPHANTS</sequence>
<dbReference type="EMBL" id="AP025591">
    <property type="protein sequence ID" value="BDG05968.1"/>
    <property type="molecule type" value="Genomic_DNA"/>
</dbReference>
<name>A0ABM7X2F5_9BACT</name>
<keyword evidence="4" id="KW-1185">Reference proteome</keyword>
<dbReference type="InterPro" id="IPR052344">
    <property type="entry name" value="Transposase-related"/>
</dbReference>
<dbReference type="InterPro" id="IPR004291">
    <property type="entry name" value="Transposase_IS66_central"/>
</dbReference>
<reference evidence="4" key="1">
    <citation type="journal article" date="2022" name="Int. J. Syst. Evol. Microbiol.">
        <title>Anaeromyxobacter oryzae sp. nov., Anaeromyxobacter diazotrophicus sp. nov. and Anaeromyxobacter paludicola sp. nov., isolated from paddy soils.</title>
        <authorList>
            <person name="Itoh H."/>
            <person name="Xu Z."/>
            <person name="Mise K."/>
            <person name="Masuda Y."/>
            <person name="Ushijima N."/>
            <person name="Hayakawa C."/>
            <person name="Shiratori Y."/>
            <person name="Senoo K."/>
        </authorList>
    </citation>
    <scope>NUCLEOTIDE SEQUENCE [LARGE SCALE GENOMIC DNA]</scope>
    <source>
        <strain evidence="4">Red232</strain>
    </source>
</reference>
<evidence type="ECO:0008006" key="5">
    <source>
        <dbReference type="Google" id="ProtNLM"/>
    </source>
</evidence>
<dbReference type="Pfam" id="PF03050">
    <property type="entry name" value="DDE_Tnp_IS66"/>
    <property type="match status" value="1"/>
</dbReference>
<evidence type="ECO:0000259" key="2">
    <source>
        <dbReference type="Pfam" id="PF13817"/>
    </source>
</evidence>
<dbReference type="Pfam" id="PF13817">
    <property type="entry name" value="DDE_Tnp_IS66_C"/>
    <property type="match status" value="1"/>
</dbReference>
<evidence type="ECO:0000313" key="4">
    <source>
        <dbReference type="Proteomes" id="UP001162891"/>
    </source>
</evidence>
<evidence type="ECO:0000259" key="1">
    <source>
        <dbReference type="Pfam" id="PF03050"/>
    </source>
</evidence>
<protein>
    <recommendedName>
        <fullName evidence="5">Transposase IS66</fullName>
    </recommendedName>
</protein>